<dbReference type="RefSeq" id="WP_182719168.1">
    <property type="nucleotide sequence ID" value="NZ_JBJDOT010000024.1"/>
</dbReference>
<dbReference type="SUPFAM" id="SSF55331">
    <property type="entry name" value="Tautomerase/MIF"/>
    <property type="match status" value="1"/>
</dbReference>
<organism evidence="1 2">
    <name type="scientific">Pseudoalteromonas rhizosphaerae</name>
    <dbReference type="NCBI Taxonomy" id="2518973"/>
    <lineage>
        <taxon>Bacteria</taxon>
        <taxon>Pseudomonadati</taxon>
        <taxon>Pseudomonadota</taxon>
        <taxon>Gammaproteobacteria</taxon>
        <taxon>Alteromonadales</taxon>
        <taxon>Pseudoalteromonadaceae</taxon>
        <taxon>Pseudoalteromonas</taxon>
    </lineage>
</organism>
<reference evidence="1 2" key="1">
    <citation type="submission" date="2024-11" db="EMBL/GenBank/DDBJ databases">
        <title>The Natural Products Discovery Center: Release of the First 8490 Sequenced Strains for Exploring Actinobacteria Biosynthetic Diversity.</title>
        <authorList>
            <person name="Kalkreuter E."/>
            <person name="Kautsar S.A."/>
            <person name="Yang D."/>
            <person name="Bader C.D."/>
            <person name="Teijaro C.N."/>
            <person name="Fluegel L."/>
            <person name="Davis C.M."/>
            <person name="Simpson J.R."/>
            <person name="Lauterbach L."/>
            <person name="Steele A.D."/>
            <person name="Gui C."/>
            <person name="Meng S."/>
            <person name="Li G."/>
            <person name="Viehrig K."/>
            <person name="Ye F."/>
            <person name="Su P."/>
            <person name="Kiefer A.F."/>
            <person name="Nichols A."/>
            <person name="Cepeda A.J."/>
            <person name="Yan W."/>
            <person name="Fan B."/>
            <person name="Jiang Y."/>
            <person name="Adhikari A."/>
            <person name="Zheng C.-J."/>
            <person name="Schuster L."/>
            <person name="Cowan T.M."/>
            <person name="Smanski M.J."/>
            <person name="Chevrette M.G."/>
            <person name="De Carvalho L.P.S."/>
            <person name="Shen B."/>
        </authorList>
    </citation>
    <scope>NUCLEOTIDE SEQUENCE [LARGE SCALE GENOMIC DNA]</scope>
    <source>
        <strain evidence="1 2">NPDC078403</strain>
    </source>
</reference>
<dbReference type="EMBL" id="JBJDOT010000024">
    <property type="protein sequence ID" value="MFK3865394.1"/>
    <property type="molecule type" value="Genomic_DNA"/>
</dbReference>
<dbReference type="InterPro" id="IPR014347">
    <property type="entry name" value="Tautomerase/MIF_sf"/>
</dbReference>
<keyword evidence="2" id="KW-1185">Reference proteome</keyword>
<evidence type="ECO:0000313" key="1">
    <source>
        <dbReference type="EMBL" id="MFK3865394.1"/>
    </source>
</evidence>
<dbReference type="Proteomes" id="UP001620262">
    <property type="component" value="Unassembled WGS sequence"/>
</dbReference>
<sequence length="114" mass="13251">MPHFIIDCSQSILAYHDEDTINEQIYHTANASDLFAEHEIKVRVNPYNRYLVGNKQHEFIHVFGYIMEGRTTEQKAELSKAIVTKLTQMFPHIDNIAMNVSDFEKATYCNKSQL</sequence>
<dbReference type="CDD" id="cd00580">
    <property type="entry name" value="CHMI"/>
    <property type="match status" value="1"/>
</dbReference>
<dbReference type="Gene3D" id="3.30.429.10">
    <property type="entry name" value="Macrophage Migration Inhibitory Factor"/>
    <property type="match status" value="1"/>
</dbReference>
<dbReference type="Pfam" id="PF02962">
    <property type="entry name" value="CHMI"/>
    <property type="match status" value="1"/>
</dbReference>
<dbReference type="PANTHER" id="PTHR37950">
    <property type="entry name" value="4-HYDROXYPHENYLACETATE CATABOLISM PROTEIN"/>
    <property type="match status" value="1"/>
</dbReference>
<comment type="caution">
    <text evidence="1">The sequence shown here is derived from an EMBL/GenBank/DDBJ whole genome shotgun (WGS) entry which is preliminary data.</text>
</comment>
<dbReference type="PANTHER" id="PTHR37950:SF1">
    <property type="entry name" value="4-HYDROXYPHENYLACETATE CATABOLISM PROTEIN"/>
    <property type="match status" value="1"/>
</dbReference>
<dbReference type="InterPro" id="IPR004220">
    <property type="entry name" value="5-COMe_2-OHmuconate_Isoase"/>
</dbReference>
<gene>
    <name evidence="1" type="ORF">ACI2JU_16170</name>
</gene>
<name>A0ABW8L032_9GAMM</name>
<evidence type="ECO:0000313" key="2">
    <source>
        <dbReference type="Proteomes" id="UP001620262"/>
    </source>
</evidence>
<proteinExistence type="predicted"/>
<accession>A0ABW8L032</accession>
<protein>
    <submittedName>
        <fullName evidence="1">5-carboxymethyl-2-hydroxymuconate Delta-isomerase</fullName>
    </submittedName>
</protein>